<dbReference type="AlphaFoldDB" id="A0A9P6AWX2"/>
<proteinExistence type="predicted"/>
<organism evidence="1 2">
    <name type="scientific">Hydnum rufescens UP504</name>
    <dbReference type="NCBI Taxonomy" id="1448309"/>
    <lineage>
        <taxon>Eukaryota</taxon>
        <taxon>Fungi</taxon>
        <taxon>Dikarya</taxon>
        <taxon>Basidiomycota</taxon>
        <taxon>Agaricomycotina</taxon>
        <taxon>Agaricomycetes</taxon>
        <taxon>Cantharellales</taxon>
        <taxon>Hydnaceae</taxon>
        <taxon>Hydnum</taxon>
    </lineage>
</organism>
<accession>A0A9P6AWX2</accession>
<dbReference type="EMBL" id="MU128976">
    <property type="protein sequence ID" value="KAF9513167.1"/>
    <property type="molecule type" value="Genomic_DNA"/>
</dbReference>
<keyword evidence="2" id="KW-1185">Reference proteome</keyword>
<evidence type="ECO:0000313" key="2">
    <source>
        <dbReference type="Proteomes" id="UP000886523"/>
    </source>
</evidence>
<reference evidence="1" key="1">
    <citation type="journal article" date="2020" name="Nat. Commun.">
        <title>Large-scale genome sequencing of mycorrhizal fungi provides insights into the early evolution of symbiotic traits.</title>
        <authorList>
            <person name="Miyauchi S."/>
            <person name="Kiss E."/>
            <person name="Kuo A."/>
            <person name="Drula E."/>
            <person name="Kohler A."/>
            <person name="Sanchez-Garcia M."/>
            <person name="Morin E."/>
            <person name="Andreopoulos B."/>
            <person name="Barry K.W."/>
            <person name="Bonito G."/>
            <person name="Buee M."/>
            <person name="Carver A."/>
            <person name="Chen C."/>
            <person name="Cichocki N."/>
            <person name="Clum A."/>
            <person name="Culley D."/>
            <person name="Crous P.W."/>
            <person name="Fauchery L."/>
            <person name="Girlanda M."/>
            <person name="Hayes R.D."/>
            <person name="Keri Z."/>
            <person name="LaButti K."/>
            <person name="Lipzen A."/>
            <person name="Lombard V."/>
            <person name="Magnuson J."/>
            <person name="Maillard F."/>
            <person name="Murat C."/>
            <person name="Nolan M."/>
            <person name="Ohm R.A."/>
            <person name="Pangilinan J."/>
            <person name="Pereira M.F."/>
            <person name="Perotto S."/>
            <person name="Peter M."/>
            <person name="Pfister S."/>
            <person name="Riley R."/>
            <person name="Sitrit Y."/>
            <person name="Stielow J.B."/>
            <person name="Szollosi G."/>
            <person name="Zifcakova L."/>
            <person name="Stursova M."/>
            <person name="Spatafora J.W."/>
            <person name="Tedersoo L."/>
            <person name="Vaario L.M."/>
            <person name="Yamada A."/>
            <person name="Yan M."/>
            <person name="Wang P."/>
            <person name="Xu J."/>
            <person name="Bruns T."/>
            <person name="Baldrian P."/>
            <person name="Vilgalys R."/>
            <person name="Dunand C."/>
            <person name="Henrissat B."/>
            <person name="Grigoriev I.V."/>
            <person name="Hibbett D."/>
            <person name="Nagy L.G."/>
            <person name="Martin F.M."/>
        </authorList>
    </citation>
    <scope>NUCLEOTIDE SEQUENCE</scope>
    <source>
        <strain evidence="1">UP504</strain>
    </source>
</reference>
<name>A0A9P6AWX2_9AGAM</name>
<dbReference type="InterPro" id="IPR031833">
    <property type="entry name" value="DUF4748"/>
</dbReference>
<evidence type="ECO:0000313" key="1">
    <source>
        <dbReference type="EMBL" id="KAF9513167.1"/>
    </source>
</evidence>
<protein>
    <submittedName>
        <fullName evidence="1">Uncharacterized protein</fullName>
    </submittedName>
</protein>
<dbReference type="Pfam" id="PF15932">
    <property type="entry name" value="DUF4748"/>
    <property type="match status" value="1"/>
</dbReference>
<sequence>MGALLLAGAGSFYFAKKEIDARRRLQNEAGTRPIEKRNCELTPSSAFVLWGDSHVCSPGVQGTSGWTMCP</sequence>
<comment type="caution">
    <text evidence="1">The sequence shown here is derived from an EMBL/GenBank/DDBJ whole genome shotgun (WGS) entry which is preliminary data.</text>
</comment>
<dbReference type="OrthoDB" id="2559326at2759"/>
<gene>
    <name evidence="1" type="ORF">BS47DRAFT_1344550</name>
</gene>
<dbReference type="Proteomes" id="UP000886523">
    <property type="component" value="Unassembled WGS sequence"/>
</dbReference>